<evidence type="ECO:0000256" key="3">
    <source>
        <dbReference type="ARBA" id="ARBA00020071"/>
    </source>
</evidence>
<comment type="function">
    <text evidence="1">Is involved in generating a small heat-stable compound (Nod), an acylated oligomer of N-acetylglucosamine, that stimulates mitosis in various plant protoplasts.</text>
</comment>
<sequence length="262" mass="28686">MAVMVTVMFEAWPEGKTPPYSPMASPLKAGVTDLQGISWAAYGARTGLRRLADLLDGFGIKATVAANACAIERAPDLVRAMHANGHEIAGHSYTQDMFLPYLSPEEEKALIRRCSGIIEETVGQKPVGWASPRMTPTEHTAGFLAEDGFLWHGDYNDTDLPYVVGTPHGPVVALQHSDFTDNRVLRGSPRDFLDVYRDTCDFLLGTGQPEILNLTVHAHFGGRPPMAAALHAILTHMNDKEGLWFARHDEVARWVLSGSARP</sequence>
<protein>
    <recommendedName>
        <fullName evidence="3">Chitooligosaccharide deacetylase</fullName>
    </recommendedName>
    <alternativeName>
        <fullName evidence="4">Nodulation protein B</fullName>
    </alternativeName>
</protein>
<dbReference type="Proteomes" id="UP000317078">
    <property type="component" value="Unassembled WGS sequence"/>
</dbReference>
<dbReference type="AlphaFoldDB" id="A0A502GB95"/>
<name>A0A502GB95_9PROT</name>
<dbReference type="PROSITE" id="PS51677">
    <property type="entry name" value="NODB"/>
    <property type="match status" value="1"/>
</dbReference>
<dbReference type="Gene3D" id="3.20.20.370">
    <property type="entry name" value="Glycoside hydrolase/deacetylase"/>
    <property type="match status" value="1"/>
</dbReference>
<dbReference type="CDD" id="cd10916">
    <property type="entry name" value="CE4_PuuE_HpPgdA_like"/>
    <property type="match status" value="1"/>
</dbReference>
<dbReference type="SUPFAM" id="SSF88713">
    <property type="entry name" value="Glycoside hydrolase/deacetylase"/>
    <property type="match status" value="1"/>
</dbReference>
<accession>A0A502GB95</accession>
<comment type="similarity">
    <text evidence="2">Belongs to the polysaccharide deacetylase family.</text>
</comment>
<evidence type="ECO:0000313" key="7">
    <source>
        <dbReference type="Proteomes" id="UP000317078"/>
    </source>
</evidence>
<dbReference type="PANTHER" id="PTHR43123:SF1">
    <property type="entry name" value="POLYSACCHARIDE DEACETYLASE-RELATED"/>
    <property type="match status" value="1"/>
</dbReference>
<dbReference type="InterPro" id="IPR002509">
    <property type="entry name" value="NODB_dom"/>
</dbReference>
<reference evidence="6 7" key="1">
    <citation type="journal article" date="2019" name="Environ. Microbiol.">
        <title>Species interactions and distinct microbial communities in high Arctic permafrost affected cryosols are associated with the CH4 and CO2 gas fluxes.</title>
        <authorList>
            <person name="Altshuler I."/>
            <person name="Hamel J."/>
            <person name="Turney S."/>
            <person name="Magnuson E."/>
            <person name="Levesque R."/>
            <person name="Greer C."/>
            <person name="Whyte L.G."/>
        </authorList>
    </citation>
    <scope>NUCLEOTIDE SEQUENCE [LARGE SCALE GENOMIC DNA]</scope>
    <source>
        <strain evidence="6 7">S9.3B</strain>
    </source>
</reference>
<keyword evidence="7" id="KW-1185">Reference proteome</keyword>
<evidence type="ECO:0000256" key="1">
    <source>
        <dbReference type="ARBA" id="ARBA00003236"/>
    </source>
</evidence>
<evidence type="ECO:0000259" key="5">
    <source>
        <dbReference type="PROSITE" id="PS51677"/>
    </source>
</evidence>
<dbReference type="EMBL" id="RCZP01000005">
    <property type="protein sequence ID" value="TPG58610.1"/>
    <property type="molecule type" value="Genomic_DNA"/>
</dbReference>
<dbReference type="PANTHER" id="PTHR43123">
    <property type="entry name" value="POLYSACCHARIDE DEACETYLASE-RELATED"/>
    <property type="match status" value="1"/>
</dbReference>
<dbReference type="InterPro" id="IPR011330">
    <property type="entry name" value="Glyco_hydro/deAcase_b/a-brl"/>
</dbReference>
<evidence type="ECO:0000313" key="6">
    <source>
        <dbReference type="EMBL" id="TPG58610.1"/>
    </source>
</evidence>
<dbReference type="GO" id="GO:0005975">
    <property type="term" value="P:carbohydrate metabolic process"/>
    <property type="evidence" value="ECO:0007669"/>
    <property type="project" value="InterPro"/>
</dbReference>
<proteinExistence type="inferred from homology"/>
<comment type="caution">
    <text evidence="6">The sequence shown here is derived from an EMBL/GenBank/DDBJ whole genome shotgun (WGS) entry which is preliminary data.</text>
</comment>
<organism evidence="6 7">
    <name type="scientific">Muricoccus nepalensis</name>
    <dbReference type="NCBI Taxonomy" id="1854500"/>
    <lineage>
        <taxon>Bacteria</taxon>
        <taxon>Pseudomonadati</taxon>
        <taxon>Pseudomonadota</taxon>
        <taxon>Alphaproteobacteria</taxon>
        <taxon>Acetobacterales</taxon>
        <taxon>Roseomonadaceae</taxon>
        <taxon>Muricoccus</taxon>
    </lineage>
</organism>
<evidence type="ECO:0000256" key="4">
    <source>
        <dbReference type="ARBA" id="ARBA00032976"/>
    </source>
</evidence>
<dbReference type="Pfam" id="PF01522">
    <property type="entry name" value="Polysacc_deac_1"/>
    <property type="match status" value="1"/>
</dbReference>
<evidence type="ECO:0000256" key="2">
    <source>
        <dbReference type="ARBA" id="ARBA00010973"/>
    </source>
</evidence>
<feature type="domain" description="NodB homology" evidence="5">
    <location>
        <begin position="33"/>
        <end position="246"/>
    </location>
</feature>
<dbReference type="GO" id="GO:0016810">
    <property type="term" value="F:hydrolase activity, acting on carbon-nitrogen (but not peptide) bonds"/>
    <property type="evidence" value="ECO:0007669"/>
    <property type="project" value="InterPro"/>
</dbReference>
<gene>
    <name evidence="6" type="ORF">EAH89_08370</name>
</gene>